<keyword evidence="1" id="KW-1133">Transmembrane helix</keyword>
<dbReference type="AlphaFoldDB" id="A0A6L8M393"/>
<dbReference type="RefSeq" id="WP_160930375.1">
    <property type="nucleotide sequence ID" value="NZ_WWEU01000004.1"/>
</dbReference>
<evidence type="ECO:0000313" key="3">
    <source>
        <dbReference type="Proteomes" id="UP000478571"/>
    </source>
</evidence>
<accession>A0A6L8M393</accession>
<keyword evidence="1" id="KW-0472">Membrane</keyword>
<keyword evidence="1" id="KW-0812">Transmembrane</keyword>
<keyword evidence="3" id="KW-1185">Reference proteome</keyword>
<feature type="transmembrane region" description="Helical" evidence="1">
    <location>
        <begin position="107"/>
        <end position="126"/>
    </location>
</feature>
<comment type="caution">
    <text evidence="2">The sequence shown here is derived from an EMBL/GenBank/DDBJ whole genome shotgun (WGS) entry which is preliminary data.</text>
</comment>
<reference evidence="2 3" key="1">
    <citation type="submission" date="2020-01" db="EMBL/GenBank/DDBJ databases">
        <title>Draft Genome Sequence of Vibrio sp. strain OCN044, Isolated from a Healthy Coral at Palmyra Atoll.</title>
        <authorList>
            <person name="Videau P."/>
            <person name="Loughran R."/>
            <person name="Esquivel A."/>
            <person name="Deadmond M."/>
            <person name="Paddock B.E."/>
            <person name="Saw J.H."/>
            <person name="Ushijima B."/>
        </authorList>
    </citation>
    <scope>NUCLEOTIDE SEQUENCE [LARGE SCALE GENOMIC DNA]</scope>
    <source>
        <strain evidence="2 3">OCN044</strain>
    </source>
</reference>
<protein>
    <submittedName>
        <fullName evidence="2">Uncharacterized protein</fullName>
    </submittedName>
</protein>
<proteinExistence type="predicted"/>
<evidence type="ECO:0000313" key="2">
    <source>
        <dbReference type="EMBL" id="MYM60092.1"/>
    </source>
</evidence>
<sequence length="334" mass="38343">MWLIEFVDGHLNGICLPFDDSFSLTGNKDAQAKDLLSVPEYFPSNTELNFEVKDKKVQVSGLSRGKKIKQLKENRIYRFRGLGFFVYQEGSRRPNLRRYRFRQYKPLIAFSLVINIAAAFALYLGFINYQHSQVAKYIDVIESGYIKDGELIVFDKSAVASLPEFLQKNIRLVESNDYFRTSRLDIDLVSEYSGKSIAGRLVSKADRDEIVINTYERDNHIMALFGDYGLSFSKQDDYWLVSDRAKASQILKSAGLSSVIAQLKSRRDETQIITSSEFPYSIFYSTKSGGYIYDQQGRYWEGSTVPRLGVIQSITRDKVVFKDGQQTRVYLIQP</sequence>
<dbReference type="EMBL" id="WWEU01000004">
    <property type="protein sequence ID" value="MYM60092.1"/>
    <property type="molecule type" value="Genomic_DNA"/>
</dbReference>
<organism evidence="2 3">
    <name type="scientific">Vibrio tetraodonis subsp. pristinus</name>
    <dbReference type="NCBI Taxonomy" id="2695891"/>
    <lineage>
        <taxon>Bacteria</taxon>
        <taxon>Pseudomonadati</taxon>
        <taxon>Pseudomonadota</taxon>
        <taxon>Gammaproteobacteria</taxon>
        <taxon>Vibrionales</taxon>
        <taxon>Vibrionaceae</taxon>
        <taxon>Vibrio</taxon>
    </lineage>
</organism>
<evidence type="ECO:0000256" key="1">
    <source>
        <dbReference type="SAM" id="Phobius"/>
    </source>
</evidence>
<dbReference type="Proteomes" id="UP000478571">
    <property type="component" value="Unassembled WGS sequence"/>
</dbReference>
<gene>
    <name evidence="2" type="ORF">GTG28_12735</name>
</gene>
<name>A0A6L8M393_9VIBR</name>